<dbReference type="EMBL" id="OW152823">
    <property type="protein sequence ID" value="CAH2039769.1"/>
    <property type="molecule type" value="Genomic_DNA"/>
</dbReference>
<keyword evidence="2" id="KW-1185">Reference proteome</keyword>
<accession>A0ABN8HQG3</accession>
<gene>
    <name evidence="1" type="ORF">IPOD504_LOCUS1967</name>
</gene>
<dbReference type="Proteomes" id="UP000837857">
    <property type="component" value="Chromosome 11"/>
</dbReference>
<proteinExistence type="predicted"/>
<sequence>MSDPFHWDCDKARGERRIEINVRLVVNGPAALRCGGDAASGALGPHTMRLCGCCIECKPTQQLLLLNDCGTLLDRLVQ</sequence>
<evidence type="ECO:0000313" key="1">
    <source>
        <dbReference type="EMBL" id="CAH2039769.1"/>
    </source>
</evidence>
<protein>
    <submittedName>
        <fullName evidence="1">Uncharacterized protein</fullName>
    </submittedName>
</protein>
<feature type="non-terminal residue" evidence="1">
    <location>
        <position position="1"/>
    </location>
</feature>
<evidence type="ECO:0000313" key="2">
    <source>
        <dbReference type="Proteomes" id="UP000837857"/>
    </source>
</evidence>
<name>A0ABN8HQG3_9NEOP</name>
<organism evidence="1 2">
    <name type="scientific">Iphiclides podalirius</name>
    <name type="common">scarce swallowtail</name>
    <dbReference type="NCBI Taxonomy" id="110791"/>
    <lineage>
        <taxon>Eukaryota</taxon>
        <taxon>Metazoa</taxon>
        <taxon>Ecdysozoa</taxon>
        <taxon>Arthropoda</taxon>
        <taxon>Hexapoda</taxon>
        <taxon>Insecta</taxon>
        <taxon>Pterygota</taxon>
        <taxon>Neoptera</taxon>
        <taxon>Endopterygota</taxon>
        <taxon>Lepidoptera</taxon>
        <taxon>Glossata</taxon>
        <taxon>Ditrysia</taxon>
        <taxon>Papilionoidea</taxon>
        <taxon>Papilionidae</taxon>
        <taxon>Papilioninae</taxon>
        <taxon>Iphiclides</taxon>
    </lineage>
</organism>
<reference evidence="1" key="1">
    <citation type="submission" date="2022-03" db="EMBL/GenBank/DDBJ databases">
        <authorList>
            <person name="Martin H S."/>
        </authorList>
    </citation>
    <scope>NUCLEOTIDE SEQUENCE</scope>
</reference>